<feature type="region of interest" description="Disordered" evidence="1">
    <location>
        <begin position="238"/>
        <end position="262"/>
    </location>
</feature>
<organism evidence="4 5">
    <name type="scientific">Neobacillus paridis</name>
    <dbReference type="NCBI Taxonomy" id="2803862"/>
    <lineage>
        <taxon>Bacteria</taxon>
        <taxon>Bacillati</taxon>
        <taxon>Bacillota</taxon>
        <taxon>Bacilli</taxon>
        <taxon>Bacillales</taxon>
        <taxon>Bacillaceae</taxon>
        <taxon>Neobacillus</taxon>
    </lineage>
</organism>
<evidence type="ECO:0000256" key="1">
    <source>
        <dbReference type="SAM" id="MobiDB-lite"/>
    </source>
</evidence>
<gene>
    <name evidence="4" type="ORF">JK635_13625</name>
</gene>
<keyword evidence="2" id="KW-0812">Transmembrane</keyword>
<proteinExistence type="predicted"/>
<dbReference type="Pfam" id="PF04536">
    <property type="entry name" value="TPM_phosphatase"/>
    <property type="match status" value="1"/>
</dbReference>
<evidence type="ECO:0000313" key="4">
    <source>
        <dbReference type="EMBL" id="MBL4953250.1"/>
    </source>
</evidence>
<dbReference type="RefSeq" id="WP_202654650.1">
    <property type="nucleotide sequence ID" value="NZ_JAESWB010000181.1"/>
</dbReference>
<comment type="caution">
    <text evidence="4">The sequence shown here is derived from an EMBL/GenBank/DDBJ whole genome shotgun (WGS) entry which is preliminary data.</text>
</comment>
<evidence type="ECO:0000256" key="2">
    <source>
        <dbReference type="SAM" id="Phobius"/>
    </source>
</evidence>
<keyword evidence="2" id="KW-0472">Membrane</keyword>
<dbReference type="EMBL" id="JAESWB010000181">
    <property type="protein sequence ID" value="MBL4953250.1"/>
    <property type="molecule type" value="Genomic_DNA"/>
</dbReference>
<sequence length="262" mass="29283">MVEKWLQNQSLFCCFFVFLLLLPFGTVAKGQSFDRNQYIYDEAQLLTAKEKANLQSQASQLGKKRNTAFIVVTVNGTDGKTLKRYVEDFYDKYAPGYDQPHGNTAILAIDMQKRNVYLAGFQKAEKYLDDSRLDQIREKITPDLSDGNYFQAFSAFLNTSDEYMNYKPGVNPENILFKWWFQLAAALVVAGVVVGLMAYRSGGRVTVNAGTYLNHDQSRVLSHYDNYIRTIVTKVKKPSNNSSSGGGISSGGHSHSGSGGKF</sequence>
<accession>A0ABS1TTL7</accession>
<evidence type="ECO:0000259" key="3">
    <source>
        <dbReference type="Pfam" id="PF04536"/>
    </source>
</evidence>
<dbReference type="InterPro" id="IPR007621">
    <property type="entry name" value="TPM_dom"/>
</dbReference>
<reference evidence="4 5" key="1">
    <citation type="submission" date="2021-01" db="EMBL/GenBank/DDBJ databases">
        <title>Genome public.</title>
        <authorList>
            <person name="Liu C."/>
            <person name="Sun Q."/>
        </authorList>
    </citation>
    <scope>NUCLEOTIDE SEQUENCE [LARGE SCALE GENOMIC DNA]</scope>
    <source>
        <strain evidence="4 5">YIM B02564</strain>
    </source>
</reference>
<dbReference type="Gene3D" id="3.10.310.50">
    <property type="match status" value="1"/>
</dbReference>
<protein>
    <submittedName>
        <fullName evidence="4">TPM domain-containing protein</fullName>
    </submittedName>
</protein>
<dbReference type="Proteomes" id="UP000623967">
    <property type="component" value="Unassembled WGS sequence"/>
</dbReference>
<name>A0ABS1TTL7_9BACI</name>
<keyword evidence="5" id="KW-1185">Reference proteome</keyword>
<feature type="domain" description="TPM" evidence="3">
    <location>
        <begin position="39"/>
        <end position="159"/>
    </location>
</feature>
<keyword evidence="2" id="KW-1133">Transmembrane helix</keyword>
<feature type="transmembrane region" description="Helical" evidence="2">
    <location>
        <begin position="179"/>
        <end position="199"/>
    </location>
</feature>
<evidence type="ECO:0000313" key="5">
    <source>
        <dbReference type="Proteomes" id="UP000623967"/>
    </source>
</evidence>